<feature type="domain" description="FAD/NAD(P)-binding" evidence="5">
    <location>
        <begin position="8"/>
        <end position="310"/>
    </location>
</feature>
<dbReference type="Proteomes" id="UP000738325">
    <property type="component" value="Unassembled WGS sequence"/>
</dbReference>
<dbReference type="PRINTS" id="PR00368">
    <property type="entry name" value="FADPNR"/>
</dbReference>
<dbReference type="GO" id="GO:0004174">
    <property type="term" value="F:electron-transferring-flavoprotein dehydrogenase activity"/>
    <property type="evidence" value="ECO:0007669"/>
    <property type="project" value="TreeGrafter"/>
</dbReference>
<organism evidence="6 7">
    <name type="scientific">Dissophora globulifera</name>
    <dbReference type="NCBI Taxonomy" id="979702"/>
    <lineage>
        <taxon>Eukaryota</taxon>
        <taxon>Fungi</taxon>
        <taxon>Fungi incertae sedis</taxon>
        <taxon>Mucoromycota</taxon>
        <taxon>Mortierellomycotina</taxon>
        <taxon>Mortierellomycetes</taxon>
        <taxon>Mortierellales</taxon>
        <taxon>Mortierellaceae</taxon>
        <taxon>Dissophora</taxon>
    </lineage>
</organism>
<evidence type="ECO:0000256" key="2">
    <source>
        <dbReference type="ARBA" id="ARBA00022630"/>
    </source>
</evidence>
<dbReference type="Gene3D" id="3.50.50.100">
    <property type="match status" value="1"/>
</dbReference>
<dbReference type="OrthoDB" id="202203at2759"/>
<keyword evidence="3" id="KW-0274">FAD</keyword>
<dbReference type="GO" id="GO:0050660">
    <property type="term" value="F:flavin adenine dinucleotide binding"/>
    <property type="evidence" value="ECO:0007669"/>
    <property type="project" value="TreeGrafter"/>
</dbReference>
<dbReference type="AlphaFoldDB" id="A0A9P6RMR2"/>
<keyword evidence="2" id="KW-0285">Flavoprotein</keyword>
<comment type="similarity">
    <text evidence="1">Belongs to the FAD-dependent oxidoreductase family.</text>
</comment>
<accession>A0A9P6RMR2</accession>
<dbReference type="InterPro" id="IPR023753">
    <property type="entry name" value="FAD/NAD-binding_dom"/>
</dbReference>
<name>A0A9P6RMR2_9FUNG</name>
<evidence type="ECO:0000259" key="5">
    <source>
        <dbReference type="Pfam" id="PF07992"/>
    </source>
</evidence>
<proteinExistence type="inferred from homology"/>
<dbReference type="SUPFAM" id="SSF51905">
    <property type="entry name" value="FAD/NAD(P)-binding domain"/>
    <property type="match status" value="1"/>
</dbReference>
<evidence type="ECO:0000256" key="3">
    <source>
        <dbReference type="ARBA" id="ARBA00022827"/>
    </source>
</evidence>
<evidence type="ECO:0000256" key="4">
    <source>
        <dbReference type="ARBA" id="ARBA00023002"/>
    </source>
</evidence>
<dbReference type="InterPro" id="IPR036188">
    <property type="entry name" value="FAD/NAD-bd_sf"/>
</dbReference>
<comment type="caution">
    <text evidence="6">The sequence shown here is derived from an EMBL/GenBank/DDBJ whole genome shotgun (WGS) entry which is preliminary data.</text>
</comment>
<dbReference type="PRINTS" id="PR00411">
    <property type="entry name" value="PNDRDTASEI"/>
</dbReference>
<gene>
    <name evidence="6" type="ORF">BGZ99_002611</name>
</gene>
<keyword evidence="4" id="KW-0560">Oxidoreductase</keyword>
<protein>
    <recommendedName>
        <fullName evidence="5">FAD/NAD(P)-binding domain-containing protein</fullName>
    </recommendedName>
</protein>
<dbReference type="GO" id="GO:0005737">
    <property type="term" value="C:cytoplasm"/>
    <property type="evidence" value="ECO:0007669"/>
    <property type="project" value="TreeGrafter"/>
</dbReference>
<reference evidence="6" key="1">
    <citation type="journal article" date="2020" name="Fungal Divers.">
        <title>Resolving the Mortierellaceae phylogeny through synthesis of multi-gene phylogenetics and phylogenomics.</title>
        <authorList>
            <person name="Vandepol N."/>
            <person name="Liber J."/>
            <person name="Desiro A."/>
            <person name="Na H."/>
            <person name="Kennedy M."/>
            <person name="Barry K."/>
            <person name="Grigoriev I.V."/>
            <person name="Miller A.N."/>
            <person name="O'Donnell K."/>
            <person name="Stajich J.E."/>
            <person name="Bonito G."/>
        </authorList>
    </citation>
    <scope>NUCLEOTIDE SEQUENCE</scope>
    <source>
        <strain evidence="6">REB-010B</strain>
    </source>
</reference>
<evidence type="ECO:0000256" key="1">
    <source>
        <dbReference type="ARBA" id="ARBA00006442"/>
    </source>
</evidence>
<evidence type="ECO:0000313" key="7">
    <source>
        <dbReference type="Proteomes" id="UP000738325"/>
    </source>
</evidence>
<dbReference type="PANTHER" id="PTHR43735:SF3">
    <property type="entry name" value="FERROPTOSIS SUPPRESSOR PROTEIN 1"/>
    <property type="match status" value="1"/>
</dbReference>
<evidence type="ECO:0000313" key="6">
    <source>
        <dbReference type="EMBL" id="KAG0323671.1"/>
    </source>
</evidence>
<dbReference type="EMBL" id="JAAAIP010000180">
    <property type="protein sequence ID" value="KAG0323671.1"/>
    <property type="molecule type" value="Genomic_DNA"/>
</dbReference>
<keyword evidence="7" id="KW-1185">Reference proteome</keyword>
<dbReference type="PANTHER" id="PTHR43735">
    <property type="entry name" value="APOPTOSIS-INDUCING FACTOR 1"/>
    <property type="match status" value="1"/>
</dbReference>
<dbReference type="Pfam" id="PF07992">
    <property type="entry name" value="Pyr_redox_2"/>
    <property type="match status" value="1"/>
</dbReference>
<sequence>MAATEPIKIVVVGGSHGGVTVIKHLLTSIQSSNKKVEITLVEKRDARHHNYGAYRALVNAEFGDKVWVPYTTLFGAKSGHKVVQGSLAHVHHHDIVLESGTSIPFDYLVLATGSTNPTPSKFDNFLASADAVAATNQTRADLIKSKNVVIIGGGACGCELAGEIKTAFPDKTVTIVHSGANLVDYEGFASSFKSAAKKHLEGLGVAVVLNERANIEGLSSKNSIRVGSATITTKDGKTIESDMQFFTIGNQVDTSYISSLKPEGVEEFDASTLVDQERHVLKIRKTMQLSNEAFPHIFAIGDCTDFSKVATGVACTYTAPTVAKNIFQLISSGPKAKLANGSVPGGLMILSTGPNTGVTALPLFGSKFGNFFSKALKSKDLLLGTTLTDMKVASK</sequence>